<organism evidence="3 4">
    <name type="scientific">Anaerotignum neopropionicum</name>
    <dbReference type="NCBI Taxonomy" id="36847"/>
    <lineage>
        <taxon>Bacteria</taxon>
        <taxon>Bacillati</taxon>
        <taxon>Bacillota</taxon>
        <taxon>Clostridia</taxon>
        <taxon>Lachnospirales</taxon>
        <taxon>Anaerotignaceae</taxon>
        <taxon>Anaerotignum</taxon>
    </lineage>
</organism>
<dbReference type="RefSeq" id="WP_066086340.1">
    <property type="nucleotide sequence ID" value="NZ_LRVM01000003.1"/>
</dbReference>
<feature type="coiled-coil region" evidence="1">
    <location>
        <begin position="10"/>
        <end position="47"/>
    </location>
</feature>
<protein>
    <recommendedName>
        <fullName evidence="5">Hemolysin XhlA</fullName>
    </recommendedName>
</protein>
<name>A0A136WFX3_9FIRM</name>
<dbReference type="Proteomes" id="UP000070539">
    <property type="component" value="Unassembled WGS sequence"/>
</dbReference>
<keyword evidence="2" id="KW-0812">Transmembrane</keyword>
<evidence type="ECO:0000256" key="1">
    <source>
        <dbReference type="SAM" id="Coils"/>
    </source>
</evidence>
<keyword evidence="2" id="KW-1133">Transmembrane helix</keyword>
<evidence type="ECO:0000313" key="3">
    <source>
        <dbReference type="EMBL" id="KXL53367.1"/>
    </source>
</evidence>
<dbReference type="STRING" id="36847.CLNEO_13380"/>
<evidence type="ECO:0000256" key="2">
    <source>
        <dbReference type="SAM" id="Phobius"/>
    </source>
</evidence>
<dbReference type="OrthoDB" id="1856823at2"/>
<keyword evidence="1" id="KW-0175">Coiled coil</keyword>
<proteinExistence type="predicted"/>
<evidence type="ECO:0000313" key="4">
    <source>
        <dbReference type="Proteomes" id="UP000070539"/>
    </source>
</evidence>
<accession>A0A136WFX3</accession>
<feature type="transmembrane region" description="Helical" evidence="2">
    <location>
        <begin position="66"/>
        <end position="86"/>
    </location>
</feature>
<evidence type="ECO:0008006" key="5">
    <source>
        <dbReference type="Google" id="ProtNLM"/>
    </source>
</evidence>
<keyword evidence="2" id="KW-0472">Membrane</keyword>
<dbReference type="AlphaFoldDB" id="A0A136WFX3"/>
<gene>
    <name evidence="3" type="ORF">CLNEO_13380</name>
</gene>
<keyword evidence="4" id="KW-1185">Reference proteome</keyword>
<sequence>MNQDEMAVRIENIEVRQDKMEKRQDDLEQLTNAVSVMQNEQEHIKEDLGEIKGDVKTLIEKPAKRWDSIVMTSITVVVGALVGYLLSGGTI</sequence>
<reference evidence="3 4" key="1">
    <citation type="submission" date="2016-01" db="EMBL/GenBank/DDBJ databases">
        <title>Genome sequence of Clostridium neopropionicum X4, DSM-3847.</title>
        <authorList>
            <person name="Poehlein A."/>
            <person name="Beck M.H."/>
            <person name="Bengelsdorf F.R."/>
            <person name="Daniel R."/>
            <person name="Duerre P."/>
        </authorList>
    </citation>
    <scope>NUCLEOTIDE SEQUENCE [LARGE SCALE GENOMIC DNA]</scope>
    <source>
        <strain evidence="3 4">DSM-3847</strain>
    </source>
</reference>
<dbReference type="EMBL" id="LRVM01000003">
    <property type="protein sequence ID" value="KXL53367.1"/>
    <property type="molecule type" value="Genomic_DNA"/>
</dbReference>
<comment type="caution">
    <text evidence="3">The sequence shown here is derived from an EMBL/GenBank/DDBJ whole genome shotgun (WGS) entry which is preliminary data.</text>
</comment>